<dbReference type="Pfam" id="PF13407">
    <property type="entry name" value="Peripla_BP_4"/>
    <property type="match status" value="1"/>
</dbReference>
<protein>
    <submittedName>
        <fullName evidence="2">LacI family transcriptional regulator</fullName>
    </submittedName>
</protein>
<reference evidence="3" key="1">
    <citation type="journal article" date="2019" name="Int. J. Syst. Evol. Microbiol.">
        <title>The Global Catalogue of Microorganisms (GCM) 10K type strain sequencing project: providing services to taxonomists for standard genome sequencing and annotation.</title>
        <authorList>
            <consortium name="The Broad Institute Genomics Platform"/>
            <consortium name="The Broad Institute Genome Sequencing Center for Infectious Disease"/>
            <person name="Wu L."/>
            <person name="Ma J."/>
        </authorList>
    </citation>
    <scope>NUCLEOTIDE SEQUENCE [LARGE SCALE GENOMIC DNA]</scope>
    <source>
        <strain evidence="3">NBRC 112502</strain>
    </source>
</reference>
<name>A0ABQ6A554_9PROT</name>
<dbReference type="EMBL" id="BSOS01000007">
    <property type="protein sequence ID" value="GLR65986.1"/>
    <property type="molecule type" value="Genomic_DNA"/>
</dbReference>
<organism evidence="2 3">
    <name type="scientific">Acidocella aquatica</name>
    <dbReference type="NCBI Taxonomy" id="1922313"/>
    <lineage>
        <taxon>Bacteria</taxon>
        <taxon>Pseudomonadati</taxon>
        <taxon>Pseudomonadota</taxon>
        <taxon>Alphaproteobacteria</taxon>
        <taxon>Acetobacterales</taxon>
        <taxon>Acidocellaceae</taxon>
        <taxon>Acidocella</taxon>
    </lineage>
</organism>
<dbReference type="Proteomes" id="UP001156641">
    <property type="component" value="Unassembled WGS sequence"/>
</dbReference>
<gene>
    <name evidence="2" type="ORF">GCM10010909_06640</name>
</gene>
<accession>A0ABQ6A554</accession>
<sequence length="316" mass="34649">MSSRARANVVAAAKELAIPRVLPEVGHGLIHLDILLPDNGTPFFRRLNQALQRAIPLLNKRIVVHRKILPEQDEAAMIRAVLRCPYPRQGLIIAAPDTIAMRCALQEVLARGEHVAMVVTNVAELAQARYVGIDNYAAGRTAGYLLGRFCHKPGRVLLLSGRADYRGHLERVTGCTDIMGEAFAHLRCEHLPGQTSDDSDRCYMAVSEAFKHGERIAGIYNTGGGSPGIEAALRRFADHGKVCWVAHELSDDHQEYLRLGILDLVIDQDPDGQATMALQHVLMALGMSESSASGVGPGEFRLYLPENMRGENYMAL</sequence>
<dbReference type="InterPro" id="IPR025997">
    <property type="entry name" value="SBP_2_dom"/>
</dbReference>
<evidence type="ECO:0000259" key="1">
    <source>
        <dbReference type="Pfam" id="PF13407"/>
    </source>
</evidence>
<proteinExistence type="predicted"/>
<evidence type="ECO:0000313" key="2">
    <source>
        <dbReference type="EMBL" id="GLR65986.1"/>
    </source>
</evidence>
<dbReference type="Gene3D" id="3.40.50.2300">
    <property type="match status" value="2"/>
</dbReference>
<comment type="caution">
    <text evidence="2">The sequence shown here is derived from an EMBL/GenBank/DDBJ whole genome shotgun (WGS) entry which is preliminary data.</text>
</comment>
<dbReference type="SUPFAM" id="SSF53822">
    <property type="entry name" value="Periplasmic binding protein-like I"/>
    <property type="match status" value="1"/>
</dbReference>
<dbReference type="InterPro" id="IPR028082">
    <property type="entry name" value="Peripla_BP_I"/>
</dbReference>
<keyword evidence="3" id="KW-1185">Reference proteome</keyword>
<dbReference type="CDD" id="cd06307">
    <property type="entry name" value="PBP1_sugar_binding"/>
    <property type="match status" value="1"/>
</dbReference>
<feature type="domain" description="Periplasmic binding protein" evidence="1">
    <location>
        <begin position="35"/>
        <end position="282"/>
    </location>
</feature>
<evidence type="ECO:0000313" key="3">
    <source>
        <dbReference type="Proteomes" id="UP001156641"/>
    </source>
</evidence>